<protein>
    <submittedName>
        <fullName evidence="1">Putative secreted protein</fullName>
    </submittedName>
</protein>
<evidence type="ECO:0000313" key="1">
    <source>
        <dbReference type="EMBL" id="JAC18885.1"/>
    </source>
</evidence>
<sequence length="98" mass="11472">MCWHVNVRVKLSFMYFQYTSCCPLLNVFKKMCANFGCCDMHTFCKEIFTDARGVLYTLVLHDLNAMYTVADGTFCHPFVQPSCTSIQKIYCIHLLRYM</sequence>
<dbReference type="EMBL" id="GBBK01005597">
    <property type="protein sequence ID" value="JAC18885.1"/>
    <property type="molecule type" value="mRNA"/>
</dbReference>
<name>A0A023FBW8_AMBCJ</name>
<accession>A0A023FBW8</accession>
<reference evidence="1" key="1">
    <citation type="submission" date="2014-03" db="EMBL/GenBank/DDBJ databases">
        <title>The sialotranscriptome of Amblyomma triste, Amblyomma parvum and Amblyomma cajennense ticks, uncovered by 454-based RNA-seq.</title>
        <authorList>
            <person name="Garcia G.R."/>
            <person name="Gardinassi L.G."/>
            <person name="Ribeiro J.M."/>
            <person name="Anatriello E."/>
            <person name="Ferreira B.R."/>
            <person name="Moreira H.N."/>
            <person name="Mafra C."/>
            <person name="Olegario M.M."/>
            <person name="Szabo P.J."/>
            <person name="Miranda-Santos I.K."/>
            <person name="Maruyama S.R."/>
        </authorList>
    </citation>
    <scope>NUCLEOTIDE SEQUENCE</scope>
    <source>
        <strain evidence="1">Uberlandia</strain>
        <tissue evidence="1">Salivary glands</tissue>
    </source>
</reference>
<proteinExistence type="evidence at transcript level"/>
<dbReference type="AlphaFoldDB" id="A0A023FBW8"/>
<organism evidence="1">
    <name type="scientific">Amblyomma cajennense</name>
    <name type="common">Cayenne tick</name>
    <name type="synonym">Acarus cajennensis</name>
    <dbReference type="NCBI Taxonomy" id="34607"/>
    <lineage>
        <taxon>Eukaryota</taxon>
        <taxon>Metazoa</taxon>
        <taxon>Ecdysozoa</taxon>
        <taxon>Arthropoda</taxon>
        <taxon>Chelicerata</taxon>
        <taxon>Arachnida</taxon>
        <taxon>Acari</taxon>
        <taxon>Parasitiformes</taxon>
        <taxon>Ixodida</taxon>
        <taxon>Ixodoidea</taxon>
        <taxon>Ixodidae</taxon>
        <taxon>Amblyomminae</taxon>
        <taxon>Amblyomma</taxon>
    </lineage>
</organism>